<reference evidence="1 2" key="1">
    <citation type="submission" date="2019-01" db="EMBL/GenBank/DDBJ databases">
        <title>A draft genome assembly of the solar-powered sea slug Elysia chlorotica.</title>
        <authorList>
            <person name="Cai H."/>
            <person name="Li Q."/>
            <person name="Fang X."/>
            <person name="Li J."/>
            <person name="Curtis N.E."/>
            <person name="Altenburger A."/>
            <person name="Shibata T."/>
            <person name="Feng M."/>
            <person name="Maeda T."/>
            <person name="Schwartz J.A."/>
            <person name="Shigenobu S."/>
            <person name="Lundholm N."/>
            <person name="Nishiyama T."/>
            <person name="Yang H."/>
            <person name="Hasebe M."/>
            <person name="Li S."/>
            <person name="Pierce S.K."/>
            <person name="Wang J."/>
        </authorList>
    </citation>
    <scope>NUCLEOTIDE SEQUENCE [LARGE SCALE GENOMIC DNA]</scope>
    <source>
        <strain evidence="1">EC2010</strain>
        <tissue evidence="1">Whole organism of an adult</tissue>
    </source>
</reference>
<dbReference type="Proteomes" id="UP000271974">
    <property type="component" value="Unassembled WGS sequence"/>
</dbReference>
<keyword evidence="2" id="KW-1185">Reference proteome</keyword>
<accession>A0A3S1AYI2</accession>
<gene>
    <name evidence="1" type="ORF">EGW08_016779</name>
</gene>
<evidence type="ECO:0000313" key="1">
    <source>
        <dbReference type="EMBL" id="RUS75456.1"/>
    </source>
</evidence>
<name>A0A3S1AYI2_ELYCH</name>
<sequence length="193" mass="21601">MFTQRKHVFRREFAYRYSFFLPSPSCGLGPKSSQILQPSQTLSAVHVCHLTSSSSSSFSLSLVLACAESLASTSFASSAFKVLFEYSDSCMSSLSIRVVRVHVLRAHIKHVLWQTQVHLVIIEGLARAILGKTGLLLRRVHRWTFSHQLTKQWMQAHYPARRNLVLPVDMGGTISGAPFLGCSKRIFCCNTLT</sequence>
<dbReference type="EMBL" id="RQTK01000741">
    <property type="protein sequence ID" value="RUS75456.1"/>
    <property type="molecule type" value="Genomic_DNA"/>
</dbReference>
<proteinExistence type="predicted"/>
<protein>
    <submittedName>
        <fullName evidence="1">Uncharacterized protein</fullName>
    </submittedName>
</protein>
<organism evidence="1 2">
    <name type="scientific">Elysia chlorotica</name>
    <name type="common">Eastern emerald elysia</name>
    <name type="synonym">Sea slug</name>
    <dbReference type="NCBI Taxonomy" id="188477"/>
    <lineage>
        <taxon>Eukaryota</taxon>
        <taxon>Metazoa</taxon>
        <taxon>Spiralia</taxon>
        <taxon>Lophotrochozoa</taxon>
        <taxon>Mollusca</taxon>
        <taxon>Gastropoda</taxon>
        <taxon>Heterobranchia</taxon>
        <taxon>Euthyneura</taxon>
        <taxon>Panpulmonata</taxon>
        <taxon>Sacoglossa</taxon>
        <taxon>Placobranchoidea</taxon>
        <taxon>Plakobranchidae</taxon>
        <taxon>Elysia</taxon>
    </lineage>
</organism>
<evidence type="ECO:0000313" key="2">
    <source>
        <dbReference type="Proteomes" id="UP000271974"/>
    </source>
</evidence>
<comment type="caution">
    <text evidence="1">The sequence shown here is derived from an EMBL/GenBank/DDBJ whole genome shotgun (WGS) entry which is preliminary data.</text>
</comment>
<dbReference type="AlphaFoldDB" id="A0A3S1AYI2"/>